<keyword evidence="1" id="KW-0175">Coiled coil</keyword>
<dbReference type="OrthoDB" id="276915at2759"/>
<dbReference type="VEuPathDB" id="TriTrypDB:TCDM_06856"/>
<evidence type="ECO:0008006" key="5">
    <source>
        <dbReference type="Google" id="ProtNLM"/>
    </source>
</evidence>
<feature type="coiled-coil region" evidence="1">
    <location>
        <begin position="68"/>
        <end position="109"/>
    </location>
</feature>
<feature type="transmembrane region" description="Helical" evidence="2">
    <location>
        <begin position="29"/>
        <end position="47"/>
    </location>
</feature>
<name>V5AVS9_TRYCR</name>
<dbReference type="EMBL" id="AYLP01000076">
    <property type="protein sequence ID" value="ESS64925.1"/>
    <property type="molecule type" value="Genomic_DNA"/>
</dbReference>
<organism evidence="3 4">
    <name type="scientific">Trypanosoma cruzi Dm28c</name>
    <dbReference type="NCBI Taxonomy" id="1416333"/>
    <lineage>
        <taxon>Eukaryota</taxon>
        <taxon>Discoba</taxon>
        <taxon>Euglenozoa</taxon>
        <taxon>Kinetoplastea</taxon>
        <taxon>Metakinetoplastina</taxon>
        <taxon>Trypanosomatida</taxon>
        <taxon>Trypanosomatidae</taxon>
        <taxon>Trypanosoma</taxon>
        <taxon>Schizotrypanum</taxon>
    </lineage>
</organism>
<evidence type="ECO:0000313" key="3">
    <source>
        <dbReference type="EMBL" id="ESS64925.1"/>
    </source>
</evidence>
<sequence length="306" mass="36141">MPRHIACLLHLLGRRWTLRHDFQSNYCFFFFSFLFTHLFLCLLDRFARNTHAARRACRTLLPMEGSQVKELIQKWRALSNELREKNAELEKTRAALQELEGQHAKTVQDWDLEKANIQNTISLVWAQVSDKKEEVLRIEKETADLQLKVDERRLRNEEYWCVLGKRRQAVTTRLQELEEKDKDAKERLRVFREVRDESKQQLISAIRKLEDADQQELVDHQQKTRQMRSKISEVVASVEAEKKSWALEAAVRGWREKNDARRWLSEEANASEKNKGVWVEAIREADSMHCDNSLKELDALRALISC</sequence>
<evidence type="ECO:0000313" key="4">
    <source>
        <dbReference type="Proteomes" id="UP000017861"/>
    </source>
</evidence>
<comment type="caution">
    <text evidence="3">The sequence shown here is derived from an EMBL/GenBank/DDBJ whole genome shotgun (WGS) entry which is preliminary data.</text>
</comment>
<gene>
    <name evidence="3" type="ORF">TCDM_06856</name>
</gene>
<reference evidence="3 4" key="1">
    <citation type="journal article" date="2014" name="Genome Announc.">
        <title>Trypanosoma cruzi Clone Dm28c Draft Genome Sequence.</title>
        <authorList>
            <person name="Grisard E.C."/>
            <person name="Teixeira S.M."/>
            <person name="de Almeida L.G."/>
            <person name="Stoco P.H."/>
            <person name="Gerber A.L."/>
            <person name="Talavera-Lopez C."/>
            <person name="Lima O.C."/>
            <person name="Andersson B."/>
            <person name="de Vasconcelos A.T."/>
        </authorList>
    </citation>
    <scope>NUCLEOTIDE SEQUENCE [LARGE SCALE GENOMIC DNA]</scope>
    <source>
        <strain evidence="3 4">Dm28c</strain>
    </source>
</reference>
<dbReference type="Proteomes" id="UP000017861">
    <property type="component" value="Unassembled WGS sequence"/>
</dbReference>
<keyword evidence="2" id="KW-0812">Transmembrane</keyword>
<feature type="coiled-coil region" evidence="1">
    <location>
        <begin position="167"/>
        <end position="215"/>
    </location>
</feature>
<protein>
    <recommendedName>
        <fullName evidence="5">Trichohyalin</fullName>
    </recommendedName>
</protein>
<evidence type="ECO:0000256" key="2">
    <source>
        <dbReference type="SAM" id="Phobius"/>
    </source>
</evidence>
<proteinExistence type="predicted"/>
<evidence type="ECO:0000256" key="1">
    <source>
        <dbReference type="SAM" id="Coils"/>
    </source>
</evidence>
<accession>V5AVS9</accession>
<keyword evidence="2" id="KW-1133">Transmembrane helix</keyword>
<dbReference type="AlphaFoldDB" id="V5AVS9"/>
<keyword evidence="2" id="KW-0472">Membrane</keyword>